<dbReference type="PROSITE" id="PS00396">
    <property type="entry name" value="TOPO_IA_1"/>
    <property type="match status" value="1"/>
</dbReference>
<dbReference type="InterPro" id="IPR013826">
    <property type="entry name" value="Topo_IA_cen_sub3"/>
</dbReference>
<dbReference type="NCBIfam" id="TIGR01051">
    <property type="entry name" value="topA_bact"/>
    <property type="match status" value="1"/>
</dbReference>
<organism evidence="13 14">
    <name type="scientific">Candidatus Shapirobacteria bacterium CG03_land_8_20_14_0_80_39_12</name>
    <dbReference type="NCBI Taxonomy" id="1974879"/>
    <lineage>
        <taxon>Bacteria</taxon>
        <taxon>Candidatus Shapironibacteriota</taxon>
    </lineage>
</organism>
<dbReference type="EMBL" id="PEVC01000023">
    <property type="protein sequence ID" value="PIV01399.1"/>
    <property type="molecule type" value="Genomic_DNA"/>
</dbReference>
<evidence type="ECO:0000313" key="13">
    <source>
        <dbReference type="EMBL" id="PIV01399.1"/>
    </source>
</evidence>
<dbReference type="SUPFAM" id="SSF57783">
    <property type="entry name" value="Zinc beta-ribbon"/>
    <property type="match status" value="1"/>
</dbReference>
<dbReference type="InterPro" id="IPR005733">
    <property type="entry name" value="TopoI_bac-type"/>
</dbReference>
<dbReference type="PROSITE" id="PS50880">
    <property type="entry name" value="TOPRIM"/>
    <property type="match status" value="1"/>
</dbReference>
<dbReference type="GO" id="GO:0008270">
    <property type="term" value="F:zinc ion binding"/>
    <property type="evidence" value="ECO:0007669"/>
    <property type="project" value="UniProtKB-KW"/>
</dbReference>
<evidence type="ECO:0000256" key="7">
    <source>
        <dbReference type="ARBA" id="ARBA00023029"/>
    </source>
</evidence>
<dbReference type="InterPro" id="IPR000380">
    <property type="entry name" value="Topo_IA"/>
</dbReference>
<name>A0A2M7BE90_9BACT</name>
<feature type="site" description="Interaction with DNA" evidence="10">
    <location>
        <position position="502"/>
    </location>
</feature>
<accession>A0A2M7BE90</accession>
<evidence type="ECO:0000256" key="10">
    <source>
        <dbReference type="HAMAP-Rule" id="MF_00952"/>
    </source>
</evidence>
<comment type="subunit">
    <text evidence="10">Monomer.</text>
</comment>
<evidence type="ECO:0000256" key="1">
    <source>
        <dbReference type="ARBA" id="ARBA00000213"/>
    </source>
</evidence>
<keyword evidence="7 10" id="KW-0799">Topoisomerase</keyword>
<protein>
    <recommendedName>
        <fullName evidence="10">DNA topoisomerase 1</fullName>
        <ecNumber evidence="10">5.6.2.1</ecNumber>
    </recommendedName>
    <alternativeName>
        <fullName evidence="10">DNA topoisomerase I</fullName>
    </alternativeName>
</protein>
<dbReference type="PROSITE" id="PS52039">
    <property type="entry name" value="TOPO_IA_2"/>
    <property type="match status" value="1"/>
</dbReference>
<keyword evidence="3" id="KW-0479">Metal-binding</keyword>
<dbReference type="SMART" id="SM00437">
    <property type="entry name" value="TOP1Ac"/>
    <property type="match status" value="1"/>
</dbReference>
<evidence type="ECO:0000259" key="12">
    <source>
        <dbReference type="PROSITE" id="PS52039"/>
    </source>
</evidence>
<reference evidence="14" key="1">
    <citation type="submission" date="2017-09" db="EMBL/GenBank/DDBJ databases">
        <title>Depth-based differentiation of microbial function through sediment-hosted aquifers and enrichment of novel symbionts in the deep terrestrial subsurface.</title>
        <authorList>
            <person name="Probst A.J."/>
            <person name="Ladd B."/>
            <person name="Jarett J.K."/>
            <person name="Geller-Mcgrath D.E."/>
            <person name="Sieber C.M.K."/>
            <person name="Emerson J.B."/>
            <person name="Anantharaman K."/>
            <person name="Thomas B.C."/>
            <person name="Malmstrom R."/>
            <person name="Stieglmeier M."/>
            <person name="Klingl A."/>
            <person name="Woyke T."/>
            <person name="Ryan C.M."/>
            <person name="Banfield J.F."/>
        </authorList>
    </citation>
    <scope>NUCLEOTIDE SEQUENCE [LARGE SCALE GENOMIC DNA]</scope>
</reference>
<evidence type="ECO:0000256" key="6">
    <source>
        <dbReference type="ARBA" id="ARBA00022842"/>
    </source>
</evidence>
<feature type="site" description="Interaction with DNA" evidence="10">
    <location>
        <position position="147"/>
    </location>
</feature>
<evidence type="ECO:0000256" key="9">
    <source>
        <dbReference type="ARBA" id="ARBA00023235"/>
    </source>
</evidence>
<feature type="site" description="Interaction with DNA" evidence="10">
    <location>
        <position position="143"/>
    </location>
</feature>
<sequence length="677" mass="76075">MDLIIVESPTKAKTLTRFLGGTDYKIEATMGHIRDLPSKKLSVDVKTFEPDYAIVEGKKETIDKLKKEAKSASKVFIATDPDREGEAIAWHVAALVEPKLKGKNQKSKLSRISFHEITKTAIDKAIASPGKINMDLVEAQLSRRILDRLVGYKLSPLLWQKVRRGLSAGRVQSVVVRLIVEREKEIEKFVPIEFWEIETLLQKLVGSNLPEAPKFLAKLAKRNGEKIEIKGEVEAKEITAELEKAGYEIYGVEKKDFRRSPPPPFITSTLQQAGANRLGWSSKKTMNVAQGLYEEGLITYHRTDSTNLAEEAVTTVRDFIKGNYGGSYLPPQAKVYVTKSKSAQEAHEAIRPTKVEDRKAKLEAGTETGSGRDEDKLYELIWKRFVACQMEQSVVEITTLTVQAAGEKNIYFLETKGALEKFDGWRKVYGKTEETDEEGNQIETLPPVDKGDEIKLLEVKPEQKFTTPPPRYNEASLIKTLEELGIGRPSTYAPTISTIIERNYVERQERQFVPTALGIAVNEFLMEYFKDILDYQFTAKMEDDLDAIANGEKKRVPVLSEFYLPFAEKLEGVKRVAQRVAVQVEATGESCPKCKDGSVVIRIGKFGRFLSCSRFPDCDYRAPFVKKVEGIQCPKCGGDIVYKKTKTGKGFYGCANWPACNFASWRKPNNLAGEARP</sequence>
<dbReference type="GO" id="GO:0005694">
    <property type="term" value="C:chromosome"/>
    <property type="evidence" value="ECO:0007669"/>
    <property type="project" value="InterPro"/>
</dbReference>
<dbReference type="InterPro" id="IPR003602">
    <property type="entry name" value="Topo_IA_DNA-bd_dom"/>
</dbReference>
<evidence type="ECO:0000313" key="14">
    <source>
        <dbReference type="Proteomes" id="UP000229631"/>
    </source>
</evidence>
<dbReference type="InterPro" id="IPR023405">
    <property type="entry name" value="Topo_IA_core_domain"/>
</dbReference>
<dbReference type="Gene3D" id="1.10.290.10">
    <property type="entry name" value="Topoisomerase I, domain 4"/>
    <property type="match status" value="1"/>
</dbReference>
<dbReference type="PANTHER" id="PTHR42785">
    <property type="entry name" value="DNA TOPOISOMERASE, TYPE IA, CORE"/>
    <property type="match status" value="1"/>
</dbReference>
<keyword evidence="9 10" id="KW-0413">Isomerase</keyword>
<comment type="similarity">
    <text evidence="2 10">Belongs to the type IA topoisomerase family.</text>
</comment>
<keyword evidence="4" id="KW-0863">Zinc-finger</keyword>
<dbReference type="EC" id="5.6.2.1" evidence="10"/>
<dbReference type="Pfam" id="PF01396">
    <property type="entry name" value="Zn_ribbon_Top1"/>
    <property type="match status" value="2"/>
</dbReference>
<feature type="site" description="Interaction with DNA" evidence="10">
    <location>
        <position position="152"/>
    </location>
</feature>
<dbReference type="SUPFAM" id="SSF56712">
    <property type="entry name" value="Prokaryotic type I DNA topoisomerase"/>
    <property type="match status" value="1"/>
</dbReference>
<dbReference type="PRINTS" id="PR00417">
    <property type="entry name" value="PRTPISMRASEI"/>
</dbReference>
<dbReference type="GO" id="GO:0003677">
    <property type="term" value="F:DNA binding"/>
    <property type="evidence" value="ECO:0007669"/>
    <property type="project" value="UniProtKB-KW"/>
</dbReference>
<dbReference type="Gene3D" id="3.30.65.10">
    <property type="entry name" value="Bacterial Topoisomerase I, domain 1"/>
    <property type="match status" value="2"/>
</dbReference>
<dbReference type="InterPro" id="IPR034149">
    <property type="entry name" value="TOPRIM_TopoI"/>
</dbReference>
<keyword evidence="5" id="KW-0862">Zinc</keyword>
<comment type="catalytic activity">
    <reaction evidence="1 10">
        <text>ATP-independent breakage of single-stranded DNA, followed by passage and rejoining.</text>
        <dbReference type="EC" id="5.6.2.1"/>
    </reaction>
</comment>
<dbReference type="PANTHER" id="PTHR42785:SF1">
    <property type="entry name" value="DNA TOPOISOMERASE"/>
    <property type="match status" value="1"/>
</dbReference>
<dbReference type="Pfam" id="PF01131">
    <property type="entry name" value="Topoisom_bac"/>
    <property type="match status" value="1"/>
</dbReference>
<dbReference type="InterPro" id="IPR028612">
    <property type="entry name" value="Topoisom_1_IA"/>
</dbReference>
<dbReference type="AlphaFoldDB" id="A0A2M7BE90"/>
<dbReference type="SMART" id="SM00493">
    <property type="entry name" value="TOPRIM"/>
    <property type="match status" value="1"/>
</dbReference>
<feature type="site" description="Interaction with DNA" evidence="10">
    <location>
        <position position="32"/>
    </location>
</feature>
<comment type="caution">
    <text evidence="13">The sequence shown here is derived from an EMBL/GenBank/DDBJ whole genome shotgun (WGS) entry which is preliminary data.</text>
</comment>
<comment type="function">
    <text evidence="10">Releases the supercoiling and torsional tension of DNA, which is introduced during the DNA replication and transcription, by transiently cleaving and rejoining one strand of the DNA duplex. Introduces a single-strand break via transesterification at a target site in duplex DNA. The scissile phosphodiester is attacked by the catalytic tyrosine of the enzyme, resulting in the formation of a DNA-(5'-phosphotyrosyl)-enzyme intermediate and the expulsion of a 3'-OH DNA strand. The free DNA strand then undergoes passage around the unbroken strand, thus removing DNA supercoils. Finally, in the religation step, the DNA 3'-OH attacks the covalent intermediate to expel the active-site tyrosine and restore the DNA phosphodiester backbone.</text>
</comment>
<feature type="site" description="Interaction with DNA" evidence="10">
    <location>
        <position position="144"/>
    </location>
</feature>
<proteinExistence type="inferred from homology"/>
<dbReference type="InterPro" id="IPR013825">
    <property type="entry name" value="Topo_IA_cen_sub2"/>
</dbReference>
<dbReference type="InterPro" id="IPR013497">
    <property type="entry name" value="Topo_IA_cen"/>
</dbReference>
<dbReference type="InterPro" id="IPR023406">
    <property type="entry name" value="Topo_IA_AS"/>
</dbReference>
<evidence type="ECO:0000256" key="5">
    <source>
        <dbReference type="ARBA" id="ARBA00022833"/>
    </source>
</evidence>
<feature type="domain" description="Topo IA-type catalytic" evidence="12">
    <location>
        <begin position="133"/>
        <end position="570"/>
    </location>
</feature>
<dbReference type="InterPro" id="IPR013824">
    <property type="entry name" value="Topo_IA_cen_sub1"/>
</dbReference>
<dbReference type="CDD" id="cd03363">
    <property type="entry name" value="TOPRIM_TopoIA_TopoI"/>
    <property type="match status" value="1"/>
</dbReference>
<dbReference type="CDD" id="cd00186">
    <property type="entry name" value="TOP1Ac"/>
    <property type="match status" value="1"/>
</dbReference>
<feature type="site" description="Interaction with DNA" evidence="10">
    <location>
        <position position="302"/>
    </location>
</feature>
<gene>
    <name evidence="10" type="primary">topA</name>
    <name evidence="13" type="ORF">COS54_01120</name>
</gene>
<dbReference type="InterPro" id="IPR006171">
    <property type="entry name" value="TOPRIM_dom"/>
</dbReference>
<evidence type="ECO:0000256" key="3">
    <source>
        <dbReference type="ARBA" id="ARBA00022723"/>
    </source>
</evidence>
<dbReference type="SMART" id="SM00436">
    <property type="entry name" value="TOP1Bc"/>
    <property type="match status" value="1"/>
</dbReference>
<dbReference type="Gene3D" id="3.40.50.140">
    <property type="match status" value="1"/>
</dbReference>
<dbReference type="InterPro" id="IPR003601">
    <property type="entry name" value="Topo_IA_2"/>
</dbReference>
<evidence type="ECO:0000259" key="11">
    <source>
        <dbReference type="PROSITE" id="PS50880"/>
    </source>
</evidence>
<dbReference type="InterPro" id="IPR013498">
    <property type="entry name" value="Topo_IA_Znf"/>
</dbReference>
<feature type="site" description="Interaction with DNA" evidence="10">
    <location>
        <position position="159"/>
    </location>
</feature>
<feature type="region of interest" description="Interaction with DNA" evidence="10">
    <location>
        <begin position="167"/>
        <end position="172"/>
    </location>
</feature>
<evidence type="ECO:0000256" key="2">
    <source>
        <dbReference type="ARBA" id="ARBA00009446"/>
    </source>
</evidence>
<evidence type="ECO:0000256" key="4">
    <source>
        <dbReference type="ARBA" id="ARBA00022771"/>
    </source>
</evidence>
<dbReference type="Gene3D" id="2.70.20.10">
    <property type="entry name" value="Topoisomerase I, domain 3"/>
    <property type="match status" value="1"/>
</dbReference>
<dbReference type="GO" id="GO:0006265">
    <property type="term" value="P:DNA topological change"/>
    <property type="evidence" value="ECO:0007669"/>
    <property type="project" value="UniProtKB-UniRule"/>
</dbReference>
<dbReference type="Gene3D" id="1.10.460.10">
    <property type="entry name" value="Topoisomerase I, domain 2"/>
    <property type="match status" value="1"/>
</dbReference>
<dbReference type="Pfam" id="PF01751">
    <property type="entry name" value="Toprim"/>
    <property type="match status" value="1"/>
</dbReference>
<dbReference type="Proteomes" id="UP000229631">
    <property type="component" value="Unassembled WGS sequence"/>
</dbReference>
<keyword evidence="8 10" id="KW-0238">DNA-binding</keyword>
<dbReference type="GO" id="GO:0003917">
    <property type="term" value="F:DNA topoisomerase type I (single strand cut, ATP-independent) activity"/>
    <property type="evidence" value="ECO:0007669"/>
    <property type="project" value="UniProtKB-UniRule"/>
</dbReference>
<feature type="active site" description="O-(5'-phospho-DNA)-tyrosine intermediate" evidence="10">
    <location>
        <position position="300"/>
    </location>
</feature>
<evidence type="ECO:0000256" key="8">
    <source>
        <dbReference type="ARBA" id="ARBA00023125"/>
    </source>
</evidence>
<feature type="domain" description="Toprim" evidence="11">
    <location>
        <begin position="1"/>
        <end position="117"/>
    </location>
</feature>
<keyword evidence="6" id="KW-0460">Magnesium</keyword>
<dbReference type="HAMAP" id="MF_00952">
    <property type="entry name" value="Topoisom_1_prok"/>
    <property type="match status" value="1"/>
</dbReference>